<evidence type="ECO:0000259" key="1">
    <source>
        <dbReference type="Pfam" id="PF01814"/>
    </source>
</evidence>
<feature type="domain" description="Hemerythrin-like" evidence="1">
    <location>
        <begin position="10"/>
        <end position="140"/>
    </location>
</feature>
<dbReference type="EMBL" id="BSNI01000002">
    <property type="protein sequence ID" value="GLQ16777.1"/>
    <property type="molecule type" value="Genomic_DNA"/>
</dbReference>
<comment type="caution">
    <text evidence="2">The sequence shown here is derived from an EMBL/GenBank/DDBJ whole genome shotgun (WGS) entry which is preliminary data.</text>
</comment>
<dbReference type="Pfam" id="PF01814">
    <property type="entry name" value="Hemerythrin"/>
    <property type="match status" value="1"/>
</dbReference>
<protein>
    <recommendedName>
        <fullName evidence="1">Hemerythrin-like domain-containing protein</fullName>
    </recommendedName>
</protein>
<dbReference type="InterPro" id="IPR012312">
    <property type="entry name" value="Hemerythrin-like"/>
</dbReference>
<gene>
    <name evidence="2" type="ORF">GCM10007879_10260</name>
</gene>
<dbReference type="RefSeq" id="WP_284362509.1">
    <property type="nucleotide sequence ID" value="NZ_BSNI01000002.1"/>
</dbReference>
<evidence type="ECO:0000313" key="3">
    <source>
        <dbReference type="Proteomes" id="UP001161405"/>
    </source>
</evidence>
<sequence length="160" mass="18315">MAHINQNELVAQLRKAHHDKMALCDRLEEIADGLPDNIDRQICATTARAIEPILKKAHAYEEEILYPALIKFHHGTLDQTMIFDRLRAEHYEDRCFGEEVRDVLMSYGEGKPIQAADATGYMLRGFFESLRRHMAFEAELARPLRYDATTASELKPDAAE</sequence>
<dbReference type="Proteomes" id="UP001161405">
    <property type="component" value="Unassembled WGS sequence"/>
</dbReference>
<name>A0ABQ5US44_9HYPH</name>
<reference evidence="2" key="1">
    <citation type="journal article" date="2014" name="Int. J. Syst. Evol. Microbiol.">
        <title>Complete genome of a new Firmicutes species belonging to the dominant human colonic microbiota ('Ruminococcus bicirculans') reveals two chromosomes and a selective capacity to utilize plant glucans.</title>
        <authorList>
            <consortium name="NISC Comparative Sequencing Program"/>
            <person name="Wegmann U."/>
            <person name="Louis P."/>
            <person name="Goesmann A."/>
            <person name="Henrissat B."/>
            <person name="Duncan S.H."/>
            <person name="Flint H.J."/>
        </authorList>
    </citation>
    <scope>NUCLEOTIDE SEQUENCE</scope>
    <source>
        <strain evidence="2">NBRC 107169</strain>
    </source>
</reference>
<dbReference type="Gene3D" id="1.20.120.520">
    <property type="entry name" value="nmb1532 protein domain like"/>
    <property type="match status" value="1"/>
</dbReference>
<keyword evidence="3" id="KW-1185">Reference proteome</keyword>
<reference evidence="2" key="2">
    <citation type="submission" date="2023-01" db="EMBL/GenBank/DDBJ databases">
        <title>Draft genome sequence of Maritalea porphyrae strain NBRC 107169.</title>
        <authorList>
            <person name="Sun Q."/>
            <person name="Mori K."/>
        </authorList>
    </citation>
    <scope>NUCLEOTIDE SEQUENCE</scope>
    <source>
        <strain evidence="2">NBRC 107169</strain>
    </source>
</reference>
<accession>A0ABQ5US44</accession>
<evidence type="ECO:0000313" key="2">
    <source>
        <dbReference type="EMBL" id="GLQ16777.1"/>
    </source>
</evidence>
<proteinExistence type="predicted"/>
<organism evidence="2 3">
    <name type="scientific">Maritalea porphyrae</name>
    <dbReference type="NCBI Taxonomy" id="880732"/>
    <lineage>
        <taxon>Bacteria</taxon>
        <taxon>Pseudomonadati</taxon>
        <taxon>Pseudomonadota</taxon>
        <taxon>Alphaproteobacteria</taxon>
        <taxon>Hyphomicrobiales</taxon>
        <taxon>Devosiaceae</taxon>
        <taxon>Maritalea</taxon>
    </lineage>
</organism>